<sequence length="322" mass="34839">MPPKKQVPKGPSPKGPSFDEIIQSDRQKKQNELLASQILGKDKNKKGRRASAPGSGSGSGALGRAQPAKPGSLASRIAAPGKLKRSASASFRTSQPQSQPQHKTKAKTNPTPATVGAARSREKPARKKTQKEHPHSKHLLSLVQNARDANPHPHPKTKAAKSGLSIKGASGPFIVVGSNFSPGTSAADIQSALEARTGPMLSCRVISHSPAVTAEIAYAEKEIAENTVANFDNQWADGRKLTFRLNVGGDTTHVNTQNSFNNLREQADRNRRNRRAEPQVQDGTFGFGEEGEALRYNLPQSNLYSDQMMVDTQQNNQGRRRH</sequence>
<dbReference type="OrthoDB" id="5374349at2759"/>
<feature type="region of interest" description="Disordered" evidence="1">
    <location>
        <begin position="1"/>
        <end position="137"/>
    </location>
</feature>
<evidence type="ECO:0000256" key="1">
    <source>
        <dbReference type="SAM" id="MobiDB-lite"/>
    </source>
</evidence>
<feature type="compositionally biased region" description="Basic residues" evidence="1">
    <location>
        <begin position="124"/>
        <end position="137"/>
    </location>
</feature>
<dbReference type="GO" id="GO:0003676">
    <property type="term" value="F:nucleic acid binding"/>
    <property type="evidence" value="ECO:0007669"/>
    <property type="project" value="InterPro"/>
</dbReference>
<keyword evidence="3" id="KW-1185">Reference proteome</keyword>
<reference evidence="2" key="1">
    <citation type="submission" date="2022-12" db="EMBL/GenBank/DDBJ databases">
        <authorList>
            <person name="Petersen C."/>
        </authorList>
    </citation>
    <scope>NUCLEOTIDE SEQUENCE</scope>
    <source>
        <strain evidence="2">IBT 29677</strain>
    </source>
</reference>
<reference evidence="2" key="2">
    <citation type="journal article" date="2023" name="IMA Fungus">
        <title>Comparative genomic study of the Penicillium genus elucidates a diverse pangenome and 15 lateral gene transfer events.</title>
        <authorList>
            <person name="Petersen C."/>
            <person name="Sorensen T."/>
            <person name="Nielsen M.R."/>
            <person name="Sondergaard T.E."/>
            <person name="Sorensen J.L."/>
            <person name="Fitzpatrick D.A."/>
            <person name="Frisvad J.C."/>
            <person name="Nielsen K.L."/>
        </authorList>
    </citation>
    <scope>NUCLEOTIDE SEQUENCE</scope>
    <source>
        <strain evidence="2">IBT 29677</strain>
    </source>
</reference>
<dbReference type="GeneID" id="81369212"/>
<name>A0A9W9W2Q7_9EURO</name>
<dbReference type="EMBL" id="JAPZBU010000006">
    <property type="protein sequence ID" value="KAJ5397482.1"/>
    <property type="molecule type" value="Genomic_DNA"/>
</dbReference>
<evidence type="ECO:0000313" key="3">
    <source>
        <dbReference type="Proteomes" id="UP001147747"/>
    </source>
</evidence>
<organism evidence="2 3">
    <name type="scientific">Penicillium cosmopolitanum</name>
    <dbReference type="NCBI Taxonomy" id="1131564"/>
    <lineage>
        <taxon>Eukaryota</taxon>
        <taxon>Fungi</taxon>
        <taxon>Dikarya</taxon>
        <taxon>Ascomycota</taxon>
        <taxon>Pezizomycotina</taxon>
        <taxon>Eurotiomycetes</taxon>
        <taxon>Eurotiomycetidae</taxon>
        <taxon>Eurotiales</taxon>
        <taxon>Aspergillaceae</taxon>
        <taxon>Penicillium</taxon>
    </lineage>
</organism>
<gene>
    <name evidence="2" type="ORF">N7509_005595</name>
</gene>
<feature type="compositionally biased region" description="Pro residues" evidence="1">
    <location>
        <begin position="1"/>
        <end position="14"/>
    </location>
</feature>
<feature type="compositionally biased region" description="Polar residues" evidence="1">
    <location>
        <begin position="87"/>
        <end position="101"/>
    </location>
</feature>
<dbReference type="InterPro" id="IPR035979">
    <property type="entry name" value="RBD_domain_sf"/>
</dbReference>
<dbReference type="RefSeq" id="XP_056489534.1">
    <property type="nucleotide sequence ID" value="XM_056630232.1"/>
</dbReference>
<feature type="region of interest" description="Disordered" evidence="1">
    <location>
        <begin position="267"/>
        <end position="288"/>
    </location>
</feature>
<evidence type="ECO:0000313" key="2">
    <source>
        <dbReference type="EMBL" id="KAJ5397482.1"/>
    </source>
</evidence>
<accession>A0A9W9W2Q7</accession>
<proteinExistence type="predicted"/>
<dbReference type="Proteomes" id="UP001147747">
    <property type="component" value="Unassembled WGS sequence"/>
</dbReference>
<dbReference type="SUPFAM" id="SSF54928">
    <property type="entry name" value="RNA-binding domain, RBD"/>
    <property type="match status" value="1"/>
</dbReference>
<comment type="caution">
    <text evidence="2">The sequence shown here is derived from an EMBL/GenBank/DDBJ whole genome shotgun (WGS) entry which is preliminary data.</text>
</comment>
<protein>
    <recommendedName>
        <fullName evidence="4">RRM domain-containing protein</fullName>
    </recommendedName>
</protein>
<evidence type="ECO:0008006" key="4">
    <source>
        <dbReference type="Google" id="ProtNLM"/>
    </source>
</evidence>
<dbReference type="AlphaFoldDB" id="A0A9W9W2Q7"/>